<keyword evidence="1" id="KW-1133">Transmembrane helix</keyword>
<sequence length="152" mass="18309">MFWNKFRAVKKGYALVYTMLLCFLCMLIVLLIFQLEIKVSKDALSYKDYILKGKEYEDNREILFTKLYKSINTNVTELNLNNLKSFLTNSKMYFRTTDNRACIKYDISTNRIFYESIYENKYFRKDLYDYKIIQGKVKLIYISSQYIEGVIE</sequence>
<keyword evidence="3" id="KW-1185">Reference proteome</keyword>
<organism evidence="2 3">
    <name type="scientific">Candidatus Clostridium stratigraminis</name>
    <dbReference type="NCBI Taxonomy" id="3381661"/>
    <lineage>
        <taxon>Bacteria</taxon>
        <taxon>Bacillati</taxon>
        <taxon>Bacillota</taxon>
        <taxon>Clostridia</taxon>
        <taxon>Eubacteriales</taxon>
        <taxon>Clostridiaceae</taxon>
        <taxon>Clostridium</taxon>
    </lineage>
</organism>
<keyword evidence="1" id="KW-0812">Transmembrane</keyword>
<accession>A0ABW8T4T9</accession>
<dbReference type="EMBL" id="JBJHZZ010000003">
    <property type="protein sequence ID" value="MFL0246710.1"/>
    <property type="molecule type" value="Genomic_DNA"/>
</dbReference>
<proteinExistence type="predicted"/>
<feature type="transmembrane region" description="Helical" evidence="1">
    <location>
        <begin position="12"/>
        <end position="33"/>
    </location>
</feature>
<evidence type="ECO:0000313" key="3">
    <source>
        <dbReference type="Proteomes" id="UP001623591"/>
    </source>
</evidence>
<keyword evidence="1" id="KW-0472">Membrane</keyword>
<name>A0ABW8T4T9_9CLOT</name>
<gene>
    <name evidence="2" type="ORF">ACJDUG_06985</name>
</gene>
<dbReference type="Proteomes" id="UP001623591">
    <property type="component" value="Unassembled WGS sequence"/>
</dbReference>
<comment type="caution">
    <text evidence="2">The sequence shown here is derived from an EMBL/GenBank/DDBJ whole genome shotgun (WGS) entry which is preliminary data.</text>
</comment>
<protein>
    <submittedName>
        <fullName evidence="2">Uncharacterized protein</fullName>
    </submittedName>
</protein>
<evidence type="ECO:0000256" key="1">
    <source>
        <dbReference type="SAM" id="Phobius"/>
    </source>
</evidence>
<reference evidence="2 3" key="1">
    <citation type="submission" date="2024-11" db="EMBL/GenBank/DDBJ databases">
        <authorList>
            <person name="Heng Y.C."/>
            <person name="Lim A.C.H."/>
            <person name="Lee J.K.Y."/>
            <person name="Kittelmann S."/>
        </authorList>
    </citation>
    <scope>NUCLEOTIDE SEQUENCE [LARGE SCALE GENOMIC DNA]</scope>
    <source>
        <strain evidence="2 3">WILCCON 0185</strain>
    </source>
</reference>
<evidence type="ECO:0000313" key="2">
    <source>
        <dbReference type="EMBL" id="MFL0246710.1"/>
    </source>
</evidence>